<gene>
    <name evidence="5" type="ORF">DEM27_00620</name>
</gene>
<dbReference type="InterPro" id="IPR036388">
    <property type="entry name" value="WH-like_DNA-bd_sf"/>
</dbReference>
<proteinExistence type="predicted"/>
<dbReference type="Pfam" id="PF00392">
    <property type="entry name" value="GntR"/>
    <property type="match status" value="1"/>
</dbReference>
<feature type="domain" description="HTH gntR-type" evidence="4">
    <location>
        <begin position="11"/>
        <end position="78"/>
    </location>
</feature>
<dbReference type="Proteomes" id="UP000245252">
    <property type="component" value="Unassembled WGS sequence"/>
</dbReference>
<dbReference type="GO" id="GO:0003700">
    <property type="term" value="F:DNA-binding transcription factor activity"/>
    <property type="evidence" value="ECO:0007669"/>
    <property type="project" value="InterPro"/>
</dbReference>
<dbReference type="PANTHER" id="PTHR43537:SF39">
    <property type="entry name" value="HTH-TYPE TRANSCRIPTIONAL REGULATOR MCBR"/>
    <property type="match status" value="1"/>
</dbReference>
<dbReference type="InterPro" id="IPR011711">
    <property type="entry name" value="GntR_C"/>
</dbReference>
<keyword evidence="3" id="KW-0804">Transcription</keyword>
<dbReference type="InterPro" id="IPR000524">
    <property type="entry name" value="Tscrpt_reg_HTH_GntR"/>
</dbReference>
<dbReference type="SUPFAM" id="SSF48008">
    <property type="entry name" value="GntR ligand-binding domain-like"/>
    <property type="match status" value="1"/>
</dbReference>
<evidence type="ECO:0000256" key="3">
    <source>
        <dbReference type="ARBA" id="ARBA00023163"/>
    </source>
</evidence>
<sequence length="237" mass="26136">MIEKLSPLDIRTLQERVYQQLRDALYQGRFAAGETVTIRNIAAALGTSAMPVREALQRLVAEKALVQLPSRSVTVAPFALEAFTELTRIRMSIEGMATDRAAKYGPASLADTLDAINAEMQMAIASGFTEDVLEANKRFHFAIYEAADMPQLLEIISNLWLRTGPYLGMAYRKGSSVPFSMGITIHSRIIAAIRMRDGRKASQGLALDIWAMARWFKNHHLANGASDPQPAVLSSLE</sequence>
<dbReference type="GO" id="GO:0003677">
    <property type="term" value="F:DNA binding"/>
    <property type="evidence" value="ECO:0007669"/>
    <property type="project" value="UniProtKB-KW"/>
</dbReference>
<evidence type="ECO:0000259" key="4">
    <source>
        <dbReference type="PROSITE" id="PS50949"/>
    </source>
</evidence>
<dbReference type="PROSITE" id="PS50949">
    <property type="entry name" value="HTH_GNTR"/>
    <property type="match status" value="1"/>
</dbReference>
<evidence type="ECO:0000256" key="1">
    <source>
        <dbReference type="ARBA" id="ARBA00023015"/>
    </source>
</evidence>
<dbReference type="SMART" id="SM00345">
    <property type="entry name" value="HTH_GNTR"/>
    <property type="match status" value="1"/>
</dbReference>
<dbReference type="SMART" id="SM00895">
    <property type="entry name" value="FCD"/>
    <property type="match status" value="1"/>
</dbReference>
<dbReference type="PANTHER" id="PTHR43537">
    <property type="entry name" value="TRANSCRIPTIONAL REGULATOR, GNTR FAMILY"/>
    <property type="match status" value="1"/>
</dbReference>
<dbReference type="Gene3D" id="1.20.120.530">
    <property type="entry name" value="GntR ligand-binding domain-like"/>
    <property type="match status" value="1"/>
</dbReference>
<dbReference type="RefSeq" id="WP_109456258.1">
    <property type="nucleotide sequence ID" value="NZ_QFBC01000001.1"/>
</dbReference>
<dbReference type="SUPFAM" id="SSF46785">
    <property type="entry name" value="Winged helix' DNA-binding domain"/>
    <property type="match status" value="1"/>
</dbReference>
<comment type="caution">
    <text evidence="5">The sequence shown here is derived from an EMBL/GenBank/DDBJ whole genome shotgun (WGS) entry which is preliminary data.</text>
</comment>
<dbReference type="InterPro" id="IPR036390">
    <property type="entry name" value="WH_DNA-bd_sf"/>
</dbReference>
<reference evidence="5 6" key="1">
    <citation type="submission" date="2018-05" db="EMBL/GenBank/DDBJ databases">
        <title>The draft genome of strain NS-104.</title>
        <authorList>
            <person name="Hang P."/>
            <person name="Jiang J."/>
        </authorList>
    </citation>
    <scope>NUCLEOTIDE SEQUENCE [LARGE SCALE GENOMIC DNA]</scope>
    <source>
        <strain evidence="5 6">NS-104</strain>
    </source>
</reference>
<evidence type="ECO:0000256" key="2">
    <source>
        <dbReference type="ARBA" id="ARBA00023125"/>
    </source>
</evidence>
<keyword evidence="1" id="KW-0805">Transcription regulation</keyword>
<keyword evidence="6" id="KW-1185">Reference proteome</keyword>
<keyword evidence="2" id="KW-0238">DNA-binding</keyword>
<accession>A0A2U2DX05</accession>
<name>A0A2U2DX05_9HYPH</name>
<dbReference type="Gene3D" id="1.10.10.10">
    <property type="entry name" value="Winged helix-like DNA-binding domain superfamily/Winged helix DNA-binding domain"/>
    <property type="match status" value="1"/>
</dbReference>
<dbReference type="InterPro" id="IPR008920">
    <property type="entry name" value="TF_FadR/GntR_C"/>
</dbReference>
<evidence type="ECO:0000313" key="5">
    <source>
        <dbReference type="EMBL" id="PWE57742.1"/>
    </source>
</evidence>
<dbReference type="OrthoDB" id="9815654at2"/>
<protein>
    <submittedName>
        <fullName evidence="5">GntR family transcriptional regulator</fullName>
    </submittedName>
</protein>
<dbReference type="EMBL" id="QFBC01000001">
    <property type="protein sequence ID" value="PWE57742.1"/>
    <property type="molecule type" value="Genomic_DNA"/>
</dbReference>
<dbReference type="Pfam" id="PF07729">
    <property type="entry name" value="FCD"/>
    <property type="match status" value="1"/>
</dbReference>
<evidence type="ECO:0000313" key="6">
    <source>
        <dbReference type="Proteomes" id="UP000245252"/>
    </source>
</evidence>
<dbReference type="AlphaFoldDB" id="A0A2U2DX05"/>
<organism evidence="5 6">
    <name type="scientific">Metarhizobium album</name>
    <dbReference type="NCBI Taxonomy" id="2182425"/>
    <lineage>
        <taxon>Bacteria</taxon>
        <taxon>Pseudomonadati</taxon>
        <taxon>Pseudomonadota</taxon>
        <taxon>Alphaproteobacteria</taxon>
        <taxon>Hyphomicrobiales</taxon>
        <taxon>Rhizobiaceae</taxon>
        <taxon>Metarhizobium</taxon>
    </lineage>
</organism>